<evidence type="ECO:0000313" key="1">
    <source>
        <dbReference type="EMBL" id="KTS94315.1"/>
    </source>
</evidence>
<evidence type="ECO:0000313" key="2">
    <source>
        <dbReference type="Proteomes" id="UP000072520"/>
    </source>
</evidence>
<dbReference type="Proteomes" id="UP000072520">
    <property type="component" value="Unassembled WGS sequence"/>
</dbReference>
<gene>
    <name evidence="1" type="ORF">RSA13_18675</name>
</gene>
<name>A0AB34VCK2_9GAMM</name>
<comment type="caution">
    <text evidence="1">The sequence shown here is derived from an EMBL/GenBank/DDBJ whole genome shotgun (WGS) entry which is preliminary data.</text>
</comment>
<dbReference type="EMBL" id="LDSI01000028">
    <property type="protein sequence ID" value="KTS94315.1"/>
    <property type="molecule type" value="Genomic_DNA"/>
</dbReference>
<accession>A0AB34VCK2</accession>
<sequence length="70" mass="7700">MRIQSLRPGFSALCRFVTTRTFETQGQPLLAVESKDVFMVTPPAFKPEHDVNSAVAMVYPGFADLPDAQA</sequence>
<dbReference type="AlphaFoldDB" id="A0AB34VCK2"/>
<organism evidence="1 2">
    <name type="scientific">Pantoea stewartii</name>
    <dbReference type="NCBI Taxonomy" id="66269"/>
    <lineage>
        <taxon>Bacteria</taxon>
        <taxon>Pseudomonadati</taxon>
        <taxon>Pseudomonadota</taxon>
        <taxon>Gammaproteobacteria</taxon>
        <taxon>Enterobacterales</taxon>
        <taxon>Erwiniaceae</taxon>
        <taxon>Pantoea</taxon>
    </lineage>
</organism>
<reference evidence="1 2" key="1">
    <citation type="journal article" date="2016" name="Front. Microbiol.">
        <title>Genomic Resource of Rice Seed Associated Bacteria.</title>
        <authorList>
            <person name="Midha S."/>
            <person name="Bansal K."/>
            <person name="Sharma S."/>
            <person name="Kumar N."/>
            <person name="Patil P.P."/>
            <person name="Chaudhry V."/>
            <person name="Patil P.B."/>
        </authorList>
    </citation>
    <scope>NUCLEOTIDE SEQUENCE [LARGE SCALE GENOMIC DNA]</scope>
    <source>
        <strain evidence="1 2">RSA13</strain>
    </source>
</reference>
<protein>
    <submittedName>
        <fullName evidence="1">Uncharacterized protein</fullName>
    </submittedName>
</protein>
<proteinExistence type="predicted"/>